<organism evidence="2 3">
    <name type="scientific">Hohaiivirga grylli</name>
    <dbReference type="NCBI Taxonomy" id="3133970"/>
    <lineage>
        <taxon>Bacteria</taxon>
        <taxon>Pseudomonadati</taxon>
        <taxon>Pseudomonadota</taxon>
        <taxon>Alphaproteobacteria</taxon>
        <taxon>Hyphomicrobiales</taxon>
        <taxon>Methylobacteriaceae</taxon>
        <taxon>Hohaiivirga</taxon>
    </lineage>
</organism>
<feature type="transmembrane region" description="Helical" evidence="1">
    <location>
        <begin position="20"/>
        <end position="38"/>
    </location>
</feature>
<reference evidence="2 3" key="1">
    <citation type="submission" date="2024-04" db="EMBL/GenBank/DDBJ databases">
        <title>A novel species isolated from cricket.</title>
        <authorList>
            <person name="Wang H.-C."/>
        </authorList>
    </citation>
    <scope>NUCLEOTIDE SEQUENCE [LARGE SCALE GENOMIC DNA]</scope>
    <source>
        <strain evidence="2 3">WL0021</strain>
    </source>
</reference>
<name>A0ABV0BGR8_9HYPH</name>
<proteinExistence type="predicted"/>
<dbReference type="RefSeq" id="WP_346336130.1">
    <property type="nucleotide sequence ID" value="NZ_JBBYXI010000001.1"/>
</dbReference>
<feature type="transmembrane region" description="Helical" evidence="1">
    <location>
        <begin position="75"/>
        <end position="93"/>
    </location>
</feature>
<keyword evidence="1" id="KW-0812">Transmembrane</keyword>
<comment type="caution">
    <text evidence="2">The sequence shown here is derived from an EMBL/GenBank/DDBJ whole genome shotgun (WGS) entry which is preliminary data.</text>
</comment>
<protein>
    <submittedName>
        <fullName evidence="2">Uncharacterized protein</fullName>
    </submittedName>
</protein>
<accession>A0ABV0BGR8</accession>
<gene>
    <name evidence="2" type="ORF">WJT86_03705</name>
</gene>
<keyword evidence="3" id="KW-1185">Reference proteome</keyword>
<keyword evidence="1" id="KW-1133">Transmembrane helix</keyword>
<evidence type="ECO:0000313" key="3">
    <source>
        <dbReference type="Proteomes" id="UP001418637"/>
    </source>
</evidence>
<dbReference type="EMBL" id="JBBYXI010000001">
    <property type="protein sequence ID" value="MEN3930165.1"/>
    <property type="molecule type" value="Genomic_DNA"/>
</dbReference>
<sequence length="101" mass="10959">MSDKINADAQNVSEQAKPSLISPLYWVLIGGGILAYTIDNYFKWAAAAEGGSVNVRIPKILSFLYDAVEFETATMIQFGFGAVLLGIGVWGFVKALKARRS</sequence>
<evidence type="ECO:0000256" key="1">
    <source>
        <dbReference type="SAM" id="Phobius"/>
    </source>
</evidence>
<evidence type="ECO:0000313" key="2">
    <source>
        <dbReference type="EMBL" id="MEN3930165.1"/>
    </source>
</evidence>
<keyword evidence="1" id="KW-0472">Membrane</keyword>
<dbReference type="Proteomes" id="UP001418637">
    <property type="component" value="Unassembled WGS sequence"/>
</dbReference>